<feature type="region of interest" description="Disordered" evidence="1">
    <location>
        <begin position="1"/>
        <end position="34"/>
    </location>
</feature>
<dbReference type="AlphaFoldDB" id="A0A5B7EP21"/>
<protein>
    <submittedName>
        <fullName evidence="2">Uncharacterized protein</fullName>
    </submittedName>
</protein>
<gene>
    <name evidence="2" type="ORF">E2C01_028405</name>
</gene>
<sequence>MNTPLPHTPTPTPLPPTNVVKDDTPATTTTTATPANHFSQYSTYTYEEQLIQESELYVVEVIRK</sequence>
<feature type="compositionally biased region" description="Low complexity" evidence="1">
    <location>
        <begin position="25"/>
        <end position="34"/>
    </location>
</feature>
<evidence type="ECO:0000256" key="1">
    <source>
        <dbReference type="SAM" id="MobiDB-lite"/>
    </source>
</evidence>
<dbReference type="Proteomes" id="UP000324222">
    <property type="component" value="Unassembled WGS sequence"/>
</dbReference>
<dbReference type="EMBL" id="VSRR010003176">
    <property type="protein sequence ID" value="MPC34997.1"/>
    <property type="molecule type" value="Genomic_DNA"/>
</dbReference>
<proteinExistence type="predicted"/>
<reference evidence="2 3" key="1">
    <citation type="submission" date="2019-05" db="EMBL/GenBank/DDBJ databases">
        <title>Another draft genome of Portunus trituberculatus and its Hox gene families provides insights of decapod evolution.</title>
        <authorList>
            <person name="Jeong J.-H."/>
            <person name="Song I."/>
            <person name="Kim S."/>
            <person name="Choi T."/>
            <person name="Kim D."/>
            <person name="Ryu S."/>
            <person name="Kim W."/>
        </authorList>
    </citation>
    <scope>NUCLEOTIDE SEQUENCE [LARGE SCALE GENOMIC DNA]</scope>
    <source>
        <tissue evidence="2">Muscle</tissue>
    </source>
</reference>
<evidence type="ECO:0000313" key="3">
    <source>
        <dbReference type="Proteomes" id="UP000324222"/>
    </source>
</evidence>
<name>A0A5B7EP21_PORTR</name>
<comment type="caution">
    <text evidence="2">The sequence shown here is derived from an EMBL/GenBank/DDBJ whole genome shotgun (WGS) entry which is preliminary data.</text>
</comment>
<evidence type="ECO:0000313" key="2">
    <source>
        <dbReference type="EMBL" id="MPC34997.1"/>
    </source>
</evidence>
<feature type="compositionally biased region" description="Pro residues" evidence="1">
    <location>
        <begin position="1"/>
        <end position="16"/>
    </location>
</feature>
<accession>A0A5B7EP21</accession>
<keyword evidence="3" id="KW-1185">Reference proteome</keyword>
<organism evidence="2 3">
    <name type="scientific">Portunus trituberculatus</name>
    <name type="common">Swimming crab</name>
    <name type="synonym">Neptunus trituberculatus</name>
    <dbReference type="NCBI Taxonomy" id="210409"/>
    <lineage>
        <taxon>Eukaryota</taxon>
        <taxon>Metazoa</taxon>
        <taxon>Ecdysozoa</taxon>
        <taxon>Arthropoda</taxon>
        <taxon>Crustacea</taxon>
        <taxon>Multicrustacea</taxon>
        <taxon>Malacostraca</taxon>
        <taxon>Eumalacostraca</taxon>
        <taxon>Eucarida</taxon>
        <taxon>Decapoda</taxon>
        <taxon>Pleocyemata</taxon>
        <taxon>Brachyura</taxon>
        <taxon>Eubrachyura</taxon>
        <taxon>Portunoidea</taxon>
        <taxon>Portunidae</taxon>
        <taxon>Portuninae</taxon>
        <taxon>Portunus</taxon>
    </lineage>
</organism>